<dbReference type="InterPro" id="IPR037066">
    <property type="entry name" value="Plug_dom_sf"/>
</dbReference>
<dbReference type="Gene3D" id="2.170.130.10">
    <property type="entry name" value="TonB-dependent receptor, plug domain"/>
    <property type="match status" value="1"/>
</dbReference>
<dbReference type="InterPro" id="IPR039426">
    <property type="entry name" value="TonB-dep_rcpt-like"/>
</dbReference>
<evidence type="ECO:0000256" key="2">
    <source>
        <dbReference type="ARBA" id="ARBA00022448"/>
    </source>
</evidence>
<accession>A0A437J8T0</accession>
<keyword evidence="11" id="KW-1185">Reference proteome</keyword>
<dbReference type="InterPro" id="IPR036942">
    <property type="entry name" value="Beta-barrel_TonB_sf"/>
</dbReference>
<proteinExistence type="inferred from homology"/>
<name>A0A437J8T0_9SPHN</name>
<dbReference type="PROSITE" id="PS52016">
    <property type="entry name" value="TONB_DEPENDENT_REC_3"/>
    <property type="match status" value="1"/>
</dbReference>
<comment type="subcellular location">
    <subcellularLocation>
        <location evidence="1 7">Cell outer membrane</location>
        <topology evidence="1 7">Multi-pass membrane protein</topology>
    </subcellularLocation>
</comment>
<evidence type="ECO:0000259" key="9">
    <source>
        <dbReference type="Pfam" id="PF07715"/>
    </source>
</evidence>
<keyword evidence="6 7" id="KW-0998">Cell outer membrane</keyword>
<comment type="similarity">
    <text evidence="7">Belongs to the TonB-dependent receptor family.</text>
</comment>
<evidence type="ECO:0000256" key="5">
    <source>
        <dbReference type="ARBA" id="ARBA00023136"/>
    </source>
</evidence>
<evidence type="ECO:0000256" key="4">
    <source>
        <dbReference type="ARBA" id="ARBA00022692"/>
    </source>
</evidence>
<keyword evidence="2 7" id="KW-0813">Transport</keyword>
<reference evidence="10 11" key="1">
    <citation type="submission" date="2019-01" db="EMBL/GenBank/DDBJ databases">
        <authorList>
            <person name="Chen W.-M."/>
        </authorList>
    </citation>
    <scope>NUCLEOTIDE SEQUENCE [LARGE SCALE GENOMIC DNA]</scope>
    <source>
        <strain evidence="10 11">TLA-22</strain>
    </source>
</reference>
<keyword evidence="3 7" id="KW-1134">Transmembrane beta strand</keyword>
<feature type="domain" description="TonB-dependent receptor plug" evidence="9">
    <location>
        <begin position="68"/>
        <end position="171"/>
    </location>
</feature>
<dbReference type="EMBL" id="RZUL01000002">
    <property type="protein sequence ID" value="RVT41907.1"/>
    <property type="molecule type" value="Genomic_DNA"/>
</dbReference>
<evidence type="ECO:0000313" key="11">
    <source>
        <dbReference type="Proteomes" id="UP000282977"/>
    </source>
</evidence>
<sequence>MNNRSILSVKTVASIGVCAFAMATASLAQAQDAATTAAPQAAEEQPSEEGAIIVTGFRASLENAVIAKKDRDQVVESISAEDIGKLPDASIAESIARLPGLTSQRVSGRSNAISIRGFAPDFSTTLLNGREQTSTGDNRAVEYDQYPSEVVSQVLVYKTPMASIVGQGLSGTVDLRTIRPLDYAKPTISIGGRGTYTDIGKLNAGSKDTGYRVNASYVDQFANDTIGIALSASYLDEPYQIQEFNAWGYAGDGSAAAPRVIGGSKSYITSTQLTRLGLQGTLQWRPSPNFTSTVDAFYSDFKDDQIKRGVELPLAFGNNLVTLTNTTVSNGFVNSGTFNNIEGVVRNDVFERKAKLYSFGWNNSWKGDDGWNVTLDLSLSKTDRNELVLESNAGTARGENVGAKDTISFTSGRNGTVFDPTLNYGDYNVIRLTSPLGWGGTQIAPDGSAILNGQDGYYNNRLIKDELKQYRLEIEKELDNSFLRSVQFGLNYTDRTKALTPDESFLGLVANTDGLTSVTVPEQFRKGTSNLGFLGLGPVISYDPRELLDAGIYRLVKNPYGDVVVKAYDIHEKVMTAYLQGNIKAELGSSTLTGNFGVQANWTDQNSNGGTATFLGTNANGSPNIGATARRESTDYLDVLPSVNLSLRTASDFVIRLSAAREIIRPRLDDMRASLSYGFNIQNNTALLSGNTGNPDLRPWRANAIDLTFEKYFGRQGYVAAQFFYKQLKSYIYNQDVVFDTSTIPLSNPGNGVTILPFGILNIPVNGEGGKLYGVEIAGTFPFSSITEALDGFGITGGGSYTKTRIAPTPGSDSRDLPGYSKWVVNGTAFFEKWGFNARGSVRYRSTFVGELSGFGAARTRRRARGEMIVDGQLGYDFQEGSALHGLSIFLQGQNLTNEPFVTTDPGAPNQVIDYQSYGRRFLLGASYKF</sequence>
<dbReference type="SUPFAM" id="SSF56935">
    <property type="entry name" value="Porins"/>
    <property type="match status" value="1"/>
</dbReference>
<dbReference type="GO" id="GO:0009279">
    <property type="term" value="C:cell outer membrane"/>
    <property type="evidence" value="ECO:0007669"/>
    <property type="project" value="UniProtKB-SubCell"/>
</dbReference>
<feature type="signal peptide" evidence="8">
    <location>
        <begin position="1"/>
        <end position="30"/>
    </location>
</feature>
<evidence type="ECO:0000256" key="8">
    <source>
        <dbReference type="SAM" id="SignalP"/>
    </source>
</evidence>
<feature type="chain" id="PRO_5019300881" evidence="8">
    <location>
        <begin position="31"/>
        <end position="930"/>
    </location>
</feature>
<dbReference type="Gene3D" id="2.40.170.20">
    <property type="entry name" value="TonB-dependent receptor, beta-barrel domain"/>
    <property type="match status" value="1"/>
</dbReference>
<dbReference type="AlphaFoldDB" id="A0A437J8T0"/>
<evidence type="ECO:0000256" key="1">
    <source>
        <dbReference type="ARBA" id="ARBA00004571"/>
    </source>
</evidence>
<dbReference type="Proteomes" id="UP000282977">
    <property type="component" value="Unassembled WGS sequence"/>
</dbReference>
<evidence type="ECO:0000313" key="10">
    <source>
        <dbReference type="EMBL" id="RVT41907.1"/>
    </source>
</evidence>
<dbReference type="PANTHER" id="PTHR40980">
    <property type="entry name" value="PLUG DOMAIN-CONTAINING PROTEIN"/>
    <property type="match status" value="1"/>
</dbReference>
<gene>
    <name evidence="10" type="ORF">ENE74_06505</name>
</gene>
<dbReference type="InterPro" id="IPR012910">
    <property type="entry name" value="Plug_dom"/>
</dbReference>
<dbReference type="InterPro" id="IPR010104">
    <property type="entry name" value="TonB_rcpt_bac"/>
</dbReference>
<dbReference type="NCBIfam" id="TIGR01782">
    <property type="entry name" value="TonB-Xanth-Caul"/>
    <property type="match status" value="1"/>
</dbReference>
<comment type="caution">
    <text evidence="10">The sequence shown here is derived from an EMBL/GenBank/DDBJ whole genome shotgun (WGS) entry which is preliminary data.</text>
</comment>
<organism evidence="10 11">
    <name type="scientific">Sphingobium algorifonticola</name>
    <dbReference type="NCBI Taxonomy" id="2008318"/>
    <lineage>
        <taxon>Bacteria</taxon>
        <taxon>Pseudomonadati</taxon>
        <taxon>Pseudomonadota</taxon>
        <taxon>Alphaproteobacteria</taxon>
        <taxon>Sphingomonadales</taxon>
        <taxon>Sphingomonadaceae</taxon>
        <taxon>Sphingobium</taxon>
    </lineage>
</organism>
<protein>
    <submittedName>
        <fullName evidence="10">TonB-dependent receptor</fullName>
    </submittedName>
</protein>
<evidence type="ECO:0000256" key="3">
    <source>
        <dbReference type="ARBA" id="ARBA00022452"/>
    </source>
</evidence>
<keyword evidence="5 7" id="KW-0472">Membrane</keyword>
<dbReference type="OrthoDB" id="5476657at2"/>
<keyword evidence="8" id="KW-0732">Signal</keyword>
<dbReference type="CDD" id="cd01347">
    <property type="entry name" value="ligand_gated_channel"/>
    <property type="match status" value="1"/>
</dbReference>
<evidence type="ECO:0000256" key="7">
    <source>
        <dbReference type="PROSITE-ProRule" id="PRU01360"/>
    </source>
</evidence>
<keyword evidence="4 7" id="KW-0812">Transmembrane</keyword>
<evidence type="ECO:0000256" key="6">
    <source>
        <dbReference type="ARBA" id="ARBA00023237"/>
    </source>
</evidence>
<dbReference type="Pfam" id="PF07715">
    <property type="entry name" value="Plug"/>
    <property type="match status" value="1"/>
</dbReference>
<dbReference type="PANTHER" id="PTHR40980:SF3">
    <property type="entry name" value="TONB-DEPENDENT RECEPTOR-LIKE BETA-BARREL DOMAIN-CONTAINING PROTEIN"/>
    <property type="match status" value="1"/>
</dbReference>
<keyword evidence="10" id="KW-0675">Receptor</keyword>